<name>A0AAJ0A402_9PEZI</name>
<dbReference type="AlphaFoldDB" id="A0AAJ0A402"/>
<keyword evidence="3" id="KW-1185">Reference proteome</keyword>
<proteinExistence type="predicted"/>
<feature type="signal peptide" evidence="1">
    <location>
        <begin position="1"/>
        <end position="21"/>
    </location>
</feature>
<organism evidence="2 3">
    <name type="scientific">Colletotrichum phormii</name>
    <dbReference type="NCBI Taxonomy" id="359342"/>
    <lineage>
        <taxon>Eukaryota</taxon>
        <taxon>Fungi</taxon>
        <taxon>Dikarya</taxon>
        <taxon>Ascomycota</taxon>
        <taxon>Pezizomycotina</taxon>
        <taxon>Sordariomycetes</taxon>
        <taxon>Hypocreomycetidae</taxon>
        <taxon>Glomerellales</taxon>
        <taxon>Glomerellaceae</taxon>
        <taxon>Colletotrichum</taxon>
        <taxon>Colletotrichum acutatum species complex</taxon>
    </lineage>
</organism>
<feature type="chain" id="PRO_5042535395" description="Secreted protein" evidence="1">
    <location>
        <begin position="22"/>
        <end position="82"/>
    </location>
</feature>
<accession>A0AAJ0A402</accession>
<evidence type="ECO:0000313" key="3">
    <source>
        <dbReference type="Proteomes" id="UP001243989"/>
    </source>
</evidence>
<keyword evidence="1" id="KW-0732">Signal</keyword>
<dbReference type="EMBL" id="JAHMHQ010000001">
    <property type="protein sequence ID" value="KAK1656067.1"/>
    <property type="molecule type" value="Genomic_DNA"/>
</dbReference>
<dbReference type="RefSeq" id="XP_060452111.1">
    <property type="nucleotide sequence ID" value="XM_060589335.1"/>
</dbReference>
<dbReference type="GeneID" id="85474197"/>
<sequence>MNDRVWCLAICRACIVRLCQAYRACAGEPSSLVQSKTDRVSRNRQNLSAIQQSRSRTIDRCRDKHVFRSVYSWRMKASELGA</sequence>
<comment type="caution">
    <text evidence="2">The sequence shown here is derived from an EMBL/GenBank/DDBJ whole genome shotgun (WGS) entry which is preliminary data.</text>
</comment>
<gene>
    <name evidence="2" type="ORF">BDP81DRAFT_414101</name>
</gene>
<evidence type="ECO:0000313" key="2">
    <source>
        <dbReference type="EMBL" id="KAK1656067.1"/>
    </source>
</evidence>
<dbReference type="Proteomes" id="UP001243989">
    <property type="component" value="Unassembled WGS sequence"/>
</dbReference>
<protein>
    <recommendedName>
        <fullName evidence="4">Secreted protein</fullName>
    </recommendedName>
</protein>
<reference evidence="2" key="1">
    <citation type="submission" date="2021-06" db="EMBL/GenBank/DDBJ databases">
        <title>Comparative genomics, transcriptomics and evolutionary studies reveal genomic signatures of adaptation to plant cell wall in hemibiotrophic fungi.</title>
        <authorList>
            <consortium name="DOE Joint Genome Institute"/>
            <person name="Baroncelli R."/>
            <person name="Diaz J.F."/>
            <person name="Benocci T."/>
            <person name="Peng M."/>
            <person name="Battaglia E."/>
            <person name="Haridas S."/>
            <person name="Andreopoulos W."/>
            <person name="Labutti K."/>
            <person name="Pangilinan J."/>
            <person name="Floch G.L."/>
            <person name="Makela M.R."/>
            <person name="Henrissat B."/>
            <person name="Grigoriev I.V."/>
            <person name="Crouch J.A."/>
            <person name="De Vries R.P."/>
            <person name="Sukno S.A."/>
            <person name="Thon M.R."/>
        </authorList>
    </citation>
    <scope>NUCLEOTIDE SEQUENCE</scope>
    <source>
        <strain evidence="2">CBS 102054</strain>
    </source>
</reference>
<evidence type="ECO:0000256" key="1">
    <source>
        <dbReference type="SAM" id="SignalP"/>
    </source>
</evidence>
<evidence type="ECO:0008006" key="4">
    <source>
        <dbReference type="Google" id="ProtNLM"/>
    </source>
</evidence>